<dbReference type="EMBL" id="LQPY01000034">
    <property type="protein sequence ID" value="ORX00913.1"/>
    <property type="molecule type" value="Genomic_DNA"/>
</dbReference>
<dbReference type="Pfam" id="PF02481">
    <property type="entry name" value="DNA_processg_A"/>
    <property type="match status" value="1"/>
</dbReference>
<dbReference type="Gene3D" id="3.40.50.450">
    <property type="match status" value="1"/>
</dbReference>
<dbReference type="eggNOG" id="COG0758">
    <property type="taxonomic scope" value="Bacteria"/>
</dbReference>
<reference evidence="4" key="2">
    <citation type="submission" date="2014-04" db="EMBL/GenBank/DDBJ databases">
        <authorList>
            <person name="Urmite Genomes U."/>
        </authorList>
    </citation>
    <scope>NUCLEOTIDE SEQUENCE</scope>
    <source>
        <strain evidence="4">DSM 44626</strain>
    </source>
</reference>
<evidence type="ECO:0000313" key="5">
    <source>
        <dbReference type="EMBL" id="ORX00913.1"/>
    </source>
</evidence>
<evidence type="ECO:0000256" key="1">
    <source>
        <dbReference type="ARBA" id="ARBA00006525"/>
    </source>
</evidence>
<dbReference type="GO" id="GO:0009294">
    <property type="term" value="P:DNA-mediated transformation"/>
    <property type="evidence" value="ECO:0007669"/>
    <property type="project" value="InterPro"/>
</dbReference>
<evidence type="ECO:0000259" key="3">
    <source>
        <dbReference type="Pfam" id="PF17782"/>
    </source>
</evidence>
<proteinExistence type="inferred from homology"/>
<name>A0A024JXA4_9MYCO</name>
<accession>A0A024JXA4</accession>
<dbReference type="NCBIfam" id="TIGR00732">
    <property type="entry name" value="dprA"/>
    <property type="match status" value="1"/>
</dbReference>
<dbReference type="EMBL" id="HG964446">
    <property type="protein sequence ID" value="CDO87878.1"/>
    <property type="molecule type" value="Genomic_DNA"/>
</dbReference>
<evidence type="ECO:0000313" key="4">
    <source>
        <dbReference type="EMBL" id="CDO87878.1"/>
    </source>
</evidence>
<evidence type="ECO:0000259" key="2">
    <source>
        <dbReference type="Pfam" id="PF02481"/>
    </source>
</evidence>
<protein>
    <submittedName>
        <fullName evidence="5">DNA processing protein DprA</fullName>
    </submittedName>
    <submittedName>
        <fullName evidence="4">Smf family protein</fullName>
    </submittedName>
</protein>
<dbReference type="HOGENOM" id="CLU_029601_2_1_11"/>
<dbReference type="PANTHER" id="PTHR43022">
    <property type="entry name" value="PROTEIN SMF"/>
    <property type="match status" value="1"/>
</dbReference>
<organism evidence="4">
    <name type="scientific">Mycobacterium triplex</name>
    <dbReference type="NCBI Taxonomy" id="47839"/>
    <lineage>
        <taxon>Bacteria</taxon>
        <taxon>Bacillati</taxon>
        <taxon>Actinomycetota</taxon>
        <taxon>Actinomycetes</taxon>
        <taxon>Mycobacteriales</taxon>
        <taxon>Mycobacteriaceae</taxon>
        <taxon>Mycobacterium</taxon>
        <taxon>Mycobacterium simiae complex</taxon>
    </lineage>
</organism>
<dbReference type="Proteomes" id="UP000028880">
    <property type="component" value="Unassembled WGS sequence"/>
</dbReference>
<dbReference type="OrthoDB" id="9785707at2"/>
<dbReference type="Proteomes" id="UP000193710">
    <property type="component" value="Unassembled WGS sequence"/>
</dbReference>
<dbReference type="InterPro" id="IPR003488">
    <property type="entry name" value="DprA"/>
</dbReference>
<sequence length="383" mass="39344">MTAAFDDPSWPAWAYLSRVAEPPCPALSALVASVGPVEAADRVRRGLVGDELARRTAARREIDSAAADLEWLARRGGRLITPDCPEWPLVAFSAFGGAGSRPGGAPPLVLWALGPVRLDEVTQRAAAVVGTRAATAYGEQVTADLSAGLAERDVAVVSGGAYGIDGAAHRAALAGDGITVAVLAGGIDIPYPAGHSALLHRIAAHGLLFSEYPPGLRPARHRFLTRNRLVAAVAGAVVVVEAGLRSGAANTAAWALALGRVVATVPGPVTSSASAGCHALLRNGAELVTRADDIVELVGRIGELAVEEPRPATALDALGVAERQVYEALPGRGAATVDEIAVASGLMPEQVLGPLAMLEVSGLAERDNGQWRIVRARRASTAS</sequence>
<dbReference type="RefSeq" id="WP_036468049.1">
    <property type="nucleotide sequence ID" value="NZ_HG964446.1"/>
</dbReference>
<comment type="similarity">
    <text evidence="1">Belongs to the DprA/Smf family.</text>
</comment>
<dbReference type="InterPro" id="IPR041614">
    <property type="entry name" value="DprA_WH"/>
</dbReference>
<reference evidence="5 6" key="3">
    <citation type="submission" date="2016-01" db="EMBL/GenBank/DDBJ databases">
        <title>The new phylogeny of the genus Mycobacterium.</title>
        <authorList>
            <person name="Tarcisio F."/>
            <person name="Conor M."/>
            <person name="Antonella G."/>
            <person name="Elisabetta G."/>
            <person name="Giulia F.S."/>
            <person name="Sara T."/>
            <person name="Anna F."/>
            <person name="Clotilde B."/>
            <person name="Roberto B."/>
            <person name="Veronica D.S."/>
            <person name="Fabio R."/>
            <person name="Monica P."/>
            <person name="Olivier J."/>
            <person name="Enrico T."/>
            <person name="Nicola S."/>
        </authorList>
    </citation>
    <scope>NUCLEOTIDE SEQUENCE [LARGE SCALE GENOMIC DNA]</scope>
    <source>
        <strain evidence="5 6">DSM 44626</strain>
    </source>
</reference>
<gene>
    <name evidence="5" type="ORF">AWC29_02990</name>
    <name evidence="4" type="ORF">BN973_02236</name>
</gene>
<dbReference type="SUPFAM" id="SSF102405">
    <property type="entry name" value="MCP/YpsA-like"/>
    <property type="match status" value="1"/>
</dbReference>
<dbReference type="PANTHER" id="PTHR43022:SF1">
    <property type="entry name" value="PROTEIN SMF"/>
    <property type="match status" value="1"/>
</dbReference>
<keyword evidence="6" id="KW-1185">Reference proteome</keyword>
<feature type="domain" description="DprA winged helix" evidence="3">
    <location>
        <begin position="310"/>
        <end position="369"/>
    </location>
</feature>
<dbReference type="InterPro" id="IPR036388">
    <property type="entry name" value="WH-like_DNA-bd_sf"/>
</dbReference>
<evidence type="ECO:0000313" key="6">
    <source>
        <dbReference type="Proteomes" id="UP000193710"/>
    </source>
</evidence>
<dbReference type="Pfam" id="PF17782">
    <property type="entry name" value="WHD_DprA"/>
    <property type="match status" value="1"/>
</dbReference>
<dbReference type="AlphaFoldDB" id="A0A024JXA4"/>
<dbReference type="Gene3D" id="1.10.10.10">
    <property type="entry name" value="Winged helix-like DNA-binding domain superfamily/Winged helix DNA-binding domain"/>
    <property type="match status" value="1"/>
</dbReference>
<dbReference type="STRING" id="47839.BN973_02236"/>
<reference evidence="4" key="1">
    <citation type="journal article" date="2014" name="Genome Announc.">
        <title>Draft Genome Sequence of Mycobacterium triplex DSM 44626.</title>
        <authorList>
            <person name="Sassi M."/>
            <person name="Croce O."/>
            <person name="Robert C."/>
            <person name="Raoult D."/>
            <person name="Drancourt M."/>
        </authorList>
    </citation>
    <scope>NUCLEOTIDE SEQUENCE [LARGE SCALE GENOMIC DNA]</scope>
    <source>
        <strain evidence="4">DSM 44626</strain>
    </source>
</reference>
<dbReference type="InterPro" id="IPR057666">
    <property type="entry name" value="DrpA_SLOG"/>
</dbReference>
<feature type="domain" description="Smf/DprA SLOG" evidence="2">
    <location>
        <begin position="105"/>
        <end position="298"/>
    </location>
</feature>